<sequence>MVNINDIDDNFLFQLFELMDERNAKLGLARYDVRDYMSHPFYLKLRKTAPKPIEYLFRMPDVVAPLLLRKILKIEKKLIPTSLYHLGMSFLLMGKLKKNSSFLEESLNYCKVGLDIAIDAPYLCWKHPYKHHGYQWKDESEPKFNSCAHHTSRMGIFLDNIEKAFPEKDFINKSISTAKALLNYHNWHYYSNTCTVSYYPNTEDEVINTGAEVAALMAKTKKTSDTQRHLEGLVRTLVQEQLADGGWNYCTEHHYNKLGGKPVVDNAHNAMIMGALADIIDSDRLDEQLYNKTIKVLDKSVGFYFNSFVSSHGKVTKYPNRKEKTGALYDYCEGIIALCKTIRQTDVIDNKQSHELLENIIKKILKRAIEKFVDLKTGDVASDRYFKINYNVQSIRVGSGLLMETISQYLLTKQLLEEEKS</sequence>
<evidence type="ECO:0000313" key="1">
    <source>
        <dbReference type="EMBL" id="ADL13612.1"/>
    </source>
</evidence>
<gene>
    <name evidence="1" type="ordered locus">Acear_2123</name>
</gene>
<dbReference type="KEGG" id="aar:Acear_2123"/>
<reference evidence="1 2" key="1">
    <citation type="journal article" date="2010" name="Stand. Genomic Sci.">
        <title>Complete genome sequence of Acetohalobium arabaticum type strain (Z-7288).</title>
        <authorList>
            <person name="Sikorski J."/>
            <person name="Lapidus A."/>
            <person name="Chertkov O."/>
            <person name="Lucas S."/>
            <person name="Copeland A."/>
            <person name="Glavina Del Rio T."/>
            <person name="Nolan M."/>
            <person name="Tice H."/>
            <person name="Cheng J.F."/>
            <person name="Han C."/>
            <person name="Brambilla E."/>
            <person name="Pitluck S."/>
            <person name="Liolios K."/>
            <person name="Ivanova N."/>
            <person name="Mavromatis K."/>
            <person name="Mikhailova N."/>
            <person name="Pati A."/>
            <person name="Bruce D."/>
            <person name="Detter C."/>
            <person name="Tapia R."/>
            <person name="Goodwin L."/>
            <person name="Chen A."/>
            <person name="Palaniappan K."/>
            <person name="Land M."/>
            <person name="Hauser L."/>
            <person name="Chang Y.J."/>
            <person name="Jeffries C.D."/>
            <person name="Rohde M."/>
            <person name="Goker M."/>
            <person name="Spring S."/>
            <person name="Woyke T."/>
            <person name="Bristow J."/>
            <person name="Eisen J.A."/>
            <person name="Markowitz V."/>
            <person name="Hugenholtz P."/>
            <person name="Kyrpides N.C."/>
            <person name="Klenk H.P."/>
        </authorList>
    </citation>
    <scope>NUCLEOTIDE SEQUENCE [LARGE SCALE GENOMIC DNA]</scope>
    <source>
        <strain evidence="2">ATCC 49924 / DSM 5501 / Z-7288</strain>
    </source>
</reference>
<dbReference type="EMBL" id="CP002105">
    <property type="protein sequence ID" value="ADL13612.1"/>
    <property type="molecule type" value="Genomic_DNA"/>
</dbReference>
<proteinExistence type="predicted"/>
<evidence type="ECO:0000313" key="2">
    <source>
        <dbReference type="Proteomes" id="UP000001661"/>
    </source>
</evidence>
<dbReference type="Proteomes" id="UP000001661">
    <property type="component" value="Chromosome"/>
</dbReference>
<evidence type="ECO:0008006" key="3">
    <source>
        <dbReference type="Google" id="ProtNLM"/>
    </source>
</evidence>
<organism evidence="1 2">
    <name type="scientific">Acetohalobium arabaticum (strain ATCC 49924 / DSM 5501 / Z-7288)</name>
    <dbReference type="NCBI Taxonomy" id="574087"/>
    <lineage>
        <taxon>Bacteria</taxon>
        <taxon>Bacillati</taxon>
        <taxon>Bacillota</taxon>
        <taxon>Clostridia</taxon>
        <taxon>Halanaerobiales</taxon>
        <taxon>Halobacteroidaceae</taxon>
        <taxon>Acetohalobium</taxon>
    </lineage>
</organism>
<accession>D9QTB2</accession>
<dbReference type="STRING" id="574087.Acear_2123"/>
<protein>
    <recommendedName>
        <fullName evidence="3">Squalene cyclase C-terminal domain-containing protein</fullName>
    </recommendedName>
</protein>
<keyword evidence="2" id="KW-1185">Reference proteome</keyword>
<dbReference type="RefSeq" id="WP_013279055.1">
    <property type="nucleotide sequence ID" value="NC_014378.1"/>
</dbReference>
<dbReference type="HOGENOM" id="CLU_651556_0_0_9"/>
<name>D9QTB2_ACEAZ</name>
<dbReference type="AlphaFoldDB" id="D9QTB2"/>